<dbReference type="Proteomes" id="UP001108029">
    <property type="component" value="Unassembled WGS sequence"/>
</dbReference>
<name>A0A9Q3VR00_9ACTN</name>
<dbReference type="RefSeq" id="WP_232649489.1">
    <property type="nucleotide sequence ID" value="NZ_JAJSBI010000007.1"/>
</dbReference>
<reference evidence="1" key="1">
    <citation type="submission" date="2021-12" db="EMBL/GenBank/DDBJ databases">
        <authorList>
            <person name="Lee J.-H."/>
            <person name="Kim S.-B."/>
        </authorList>
    </citation>
    <scope>NUCLEOTIDE SEQUENCE</scope>
    <source>
        <strain evidence="1">NR30</strain>
    </source>
</reference>
<dbReference type="InterPro" id="IPR010310">
    <property type="entry name" value="T7SS_ESAT-6-like"/>
</dbReference>
<dbReference type="EMBL" id="JAJSBI010000007">
    <property type="protein sequence ID" value="MCD9875380.1"/>
    <property type="molecule type" value="Genomic_DNA"/>
</dbReference>
<comment type="caution">
    <text evidence="1">The sequence shown here is derived from an EMBL/GenBank/DDBJ whole genome shotgun (WGS) entry which is preliminary data.</text>
</comment>
<organism evidence="1 2">
    <name type="scientific">Streptomyces guryensis</name>
    <dbReference type="NCBI Taxonomy" id="2886947"/>
    <lineage>
        <taxon>Bacteria</taxon>
        <taxon>Bacillati</taxon>
        <taxon>Actinomycetota</taxon>
        <taxon>Actinomycetes</taxon>
        <taxon>Kitasatosporales</taxon>
        <taxon>Streptomycetaceae</taxon>
        <taxon>Streptomyces</taxon>
    </lineage>
</organism>
<evidence type="ECO:0000313" key="1">
    <source>
        <dbReference type="EMBL" id="MCD9875380.1"/>
    </source>
</evidence>
<sequence length="101" mass="10600">MAVQVLVGANAQTDAQQFLSAVQTFTQEINKVRSAGQKLASSSEWQGKSAQKFDADFQAFAKAVALMEQSLQKMATGAKTVITNIDNTDAQGAAQIGGFSG</sequence>
<dbReference type="AlphaFoldDB" id="A0A9Q3VR00"/>
<dbReference type="InterPro" id="IPR036689">
    <property type="entry name" value="ESAT-6-like_sf"/>
</dbReference>
<dbReference type="Pfam" id="PF06013">
    <property type="entry name" value="WXG100"/>
    <property type="match status" value="1"/>
</dbReference>
<protein>
    <submittedName>
        <fullName evidence="1">WXG100 family type VII secretion target</fullName>
    </submittedName>
</protein>
<gene>
    <name evidence="1" type="ORF">LJ657_17235</name>
</gene>
<keyword evidence="2" id="KW-1185">Reference proteome</keyword>
<accession>A0A9Q3VR00</accession>
<evidence type="ECO:0000313" key="2">
    <source>
        <dbReference type="Proteomes" id="UP001108029"/>
    </source>
</evidence>
<dbReference type="SUPFAM" id="SSF140453">
    <property type="entry name" value="EsxAB dimer-like"/>
    <property type="match status" value="1"/>
</dbReference>
<dbReference type="Gene3D" id="1.10.287.1060">
    <property type="entry name" value="ESAT-6-like"/>
    <property type="match status" value="1"/>
</dbReference>
<proteinExistence type="predicted"/>